<organism evidence="4 5">
    <name type="scientific">Fusobacterium varium ATCC 27725</name>
    <dbReference type="NCBI Taxonomy" id="469618"/>
    <lineage>
        <taxon>Bacteria</taxon>
        <taxon>Fusobacteriati</taxon>
        <taxon>Fusobacteriota</taxon>
        <taxon>Fusobacteriia</taxon>
        <taxon>Fusobacteriales</taxon>
        <taxon>Fusobacteriaceae</taxon>
        <taxon>Fusobacterium</taxon>
    </lineage>
</organism>
<evidence type="ECO:0000259" key="3">
    <source>
        <dbReference type="SMART" id="SM00877"/>
    </source>
</evidence>
<proteinExistence type="predicted"/>
<dbReference type="RefSeq" id="WP_005947648.1">
    <property type="nucleotide sequence ID" value="NZ_CP028103.1"/>
</dbReference>
<sequence length="185" mass="21144">MKKSLILLEFKNISTGFFVLDEITKNFNVDIEILRLLCPGRYMIICSGNQGEIENLRKYINEIKENEKHKHITERLVSGVDEELLKKINRNVKFSDDVKSLGILEFSNTIQAIETADFIEDESPVEILTIKIGLGMCNKGIVIFTGDTSSVVNIVERIEKMGLKELISSEVINSPNREFLNNFRF</sequence>
<dbReference type="InterPro" id="IPR011238">
    <property type="entry name" value="Micro_shell_prot_PduT"/>
</dbReference>
<dbReference type="EMBL" id="CP028103">
    <property type="protein sequence ID" value="AVQ31489.1"/>
    <property type="molecule type" value="Genomic_DNA"/>
</dbReference>
<keyword evidence="5" id="KW-1185">Reference proteome</keyword>
<evidence type="ECO:0000313" key="4">
    <source>
        <dbReference type="EMBL" id="AVQ31489.1"/>
    </source>
</evidence>
<dbReference type="Pfam" id="PF00936">
    <property type="entry name" value="BMC"/>
    <property type="match status" value="2"/>
</dbReference>
<feature type="domain" description="Bacterial microcompartment" evidence="3">
    <location>
        <begin position="99"/>
        <end position="175"/>
    </location>
</feature>
<dbReference type="Proteomes" id="UP000241238">
    <property type="component" value="Chromosome"/>
</dbReference>
<dbReference type="GeneID" id="77468276"/>
<accession>A0ABN5JJZ6</accession>
<dbReference type="SMART" id="SM00877">
    <property type="entry name" value="BMC"/>
    <property type="match status" value="2"/>
</dbReference>
<dbReference type="PIRSF" id="PIRSF034834">
    <property type="entry name" value="PduT"/>
    <property type="match status" value="1"/>
</dbReference>
<evidence type="ECO:0000256" key="2">
    <source>
        <dbReference type="ARBA" id="ARBA00024446"/>
    </source>
</evidence>
<feature type="domain" description="Bacterial microcompartment" evidence="3">
    <location>
        <begin position="3"/>
        <end position="76"/>
    </location>
</feature>
<dbReference type="InterPro" id="IPR000249">
    <property type="entry name" value="BMC_dom"/>
</dbReference>
<gene>
    <name evidence="4" type="ORF">C4N18_09745</name>
</gene>
<evidence type="ECO:0000313" key="5">
    <source>
        <dbReference type="Proteomes" id="UP000241238"/>
    </source>
</evidence>
<keyword evidence="2" id="KW-1283">Bacterial microcompartment</keyword>
<reference evidence="5" key="1">
    <citation type="journal article" date="2018" name="MSphere">
        <title>Fusobacterium Genomics Using MinION and Illumina Sequencing Enables Genome Completion and Correction.</title>
        <authorList>
            <person name="Todd S.M."/>
            <person name="Settlage R.E."/>
            <person name="Lahmers K.K."/>
            <person name="Slade D.J."/>
        </authorList>
    </citation>
    <scope>NUCLEOTIDE SEQUENCE [LARGE SCALE GENOMIC DNA]</scope>
    <source>
        <strain evidence="5">ATCC 27725</strain>
    </source>
</reference>
<dbReference type="Gene3D" id="3.30.70.1710">
    <property type="match status" value="2"/>
</dbReference>
<dbReference type="InterPro" id="IPR037233">
    <property type="entry name" value="CcmK-like_sf"/>
</dbReference>
<name>A0ABN5JJZ6_FUSVA</name>
<evidence type="ECO:0000256" key="1">
    <source>
        <dbReference type="ARBA" id="ARBA00024322"/>
    </source>
</evidence>
<dbReference type="SUPFAM" id="SSF143414">
    <property type="entry name" value="CcmK-like"/>
    <property type="match status" value="2"/>
</dbReference>
<protein>
    <submittedName>
        <fullName evidence="4">BMC domain-containing protein</fullName>
    </submittedName>
</protein>
<comment type="subcellular location">
    <subcellularLocation>
        <location evidence="1">Bacterial microcompartment</location>
    </subcellularLocation>
</comment>